<accession>A0A9X1NLB8</accession>
<proteinExistence type="predicted"/>
<feature type="domain" description="NADP-dependent oxidoreductase" evidence="2">
    <location>
        <begin position="16"/>
        <end position="318"/>
    </location>
</feature>
<name>A0A9X1NLB8_9ACTN</name>
<keyword evidence="4" id="KW-1185">Reference proteome</keyword>
<keyword evidence="1" id="KW-0560">Oxidoreductase</keyword>
<dbReference type="PANTHER" id="PTHR43364:SF18">
    <property type="entry name" value="OXIDOREDUCTASE"/>
    <property type="match status" value="1"/>
</dbReference>
<dbReference type="FunFam" id="3.20.20.100:FF:000004">
    <property type="entry name" value="Oxidoreductase, aldo/keto reductase"/>
    <property type="match status" value="1"/>
</dbReference>
<organism evidence="3 4">
    <name type="scientific">Kineosporia babensis</name>
    <dbReference type="NCBI Taxonomy" id="499548"/>
    <lineage>
        <taxon>Bacteria</taxon>
        <taxon>Bacillati</taxon>
        <taxon>Actinomycetota</taxon>
        <taxon>Actinomycetes</taxon>
        <taxon>Kineosporiales</taxon>
        <taxon>Kineosporiaceae</taxon>
        <taxon>Kineosporia</taxon>
    </lineage>
</organism>
<evidence type="ECO:0000256" key="1">
    <source>
        <dbReference type="ARBA" id="ARBA00023002"/>
    </source>
</evidence>
<dbReference type="SUPFAM" id="SSF51430">
    <property type="entry name" value="NAD(P)-linked oxidoreductase"/>
    <property type="match status" value="1"/>
</dbReference>
<dbReference type="InterPro" id="IPR023210">
    <property type="entry name" value="NADP_OxRdtase_dom"/>
</dbReference>
<dbReference type="PRINTS" id="PR00069">
    <property type="entry name" value="ALDKETRDTASE"/>
</dbReference>
<sequence length="351" mass="38380">MEYRRLGRSGLRVSTLTMGTMTFGGKGGFASVGQTDVALAKRQIDLALEAGVNLVDTADIYSDGLSEEITGEVLAGRREDVLLATKARMVTGDGPNDGGASRHHLIRSVERSLKRLRTDYIDLFQIHEWDGQTPLEETLEALDTLVRSGKIRYVGASNHSGWQLMKALAVADAHGYQRYVSQQIHYTLQARDAEDELVPLTLDQELGILVWSPLAGGLLSGKYRRDVTAPEGSRHLTDWNEPPVHDEGKLYDIVDVLVETGEAHGVSAAQVALAWLLGRPGVSSVVIGARTEEQLRDNLAAADLVLTDEERSRLDKVSAVPLRYPHWHQAATASERLSPADLSLLGPHLNQ</sequence>
<reference evidence="3" key="1">
    <citation type="submission" date="2021-11" db="EMBL/GenBank/DDBJ databases">
        <title>Streptomyces corallinus and Kineosporia corallina sp. nov., two new coral-derived marine actinobacteria.</title>
        <authorList>
            <person name="Buangrab K."/>
            <person name="Sutthacheep M."/>
            <person name="Yeemin T."/>
            <person name="Harunari E."/>
            <person name="Igarashi Y."/>
            <person name="Sripreechasak P."/>
            <person name="Kanchanasin P."/>
            <person name="Tanasupawat S."/>
            <person name="Phongsopitanun W."/>
        </authorList>
    </citation>
    <scope>NUCLEOTIDE SEQUENCE</scope>
    <source>
        <strain evidence="3">JCM 31032</strain>
    </source>
</reference>
<dbReference type="GO" id="GO:0005829">
    <property type="term" value="C:cytosol"/>
    <property type="evidence" value="ECO:0007669"/>
    <property type="project" value="TreeGrafter"/>
</dbReference>
<gene>
    <name evidence="3" type="ORF">LR394_35760</name>
</gene>
<dbReference type="AlphaFoldDB" id="A0A9X1NLB8"/>
<dbReference type="Pfam" id="PF00248">
    <property type="entry name" value="Aldo_ket_red"/>
    <property type="match status" value="1"/>
</dbReference>
<dbReference type="Gene3D" id="3.20.20.100">
    <property type="entry name" value="NADP-dependent oxidoreductase domain"/>
    <property type="match status" value="1"/>
</dbReference>
<dbReference type="InterPro" id="IPR020471">
    <property type="entry name" value="AKR"/>
</dbReference>
<dbReference type="InterPro" id="IPR036812">
    <property type="entry name" value="NAD(P)_OxRdtase_dom_sf"/>
</dbReference>
<dbReference type="RefSeq" id="WP_231449121.1">
    <property type="nucleotide sequence ID" value="NZ_JAJOMB010000028.1"/>
</dbReference>
<dbReference type="EMBL" id="JAJOMB010000028">
    <property type="protein sequence ID" value="MCD5316268.1"/>
    <property type="molecule type" value="Genomic_DNA"/>
</dbReference>
<dbReference type="PANTHER" id="PTHR43364">
    <property type="entry name" value="NADH-SPECIFIC METHYLGLYOXAL REDUCTASE-RELATED"/>
    <property type="match status" value="1"/>
</dbReference>
<dbReference type="CDD" id="cd19091">
    <property type="entry name" value="AKR_PsAKR"/>
    <property type="match status" value="1"/>
</dbReference>
<evidence type="ECO:0000313" key="3">
    <source>
        <dbReference type="EMBL" id="MCD5316268.1"/>
    </source>
</evidence>
<dbReference type="InterPro" id="IPR050523">
    <property type="entry name" value="AKR_Detox_Biosynth"/>
</dbReference>
<protein>
    <submittedName>
        <fullName evidence="3">Aldo/keto reductase</fullName>
    </submittedName>
</protein>
<evidence type="ECO:0000313" key="4">
    <source>
        <dbReference type="Proteomes" id="UP001138997"/>
    </source>
</evidence>
<evidence type="ECO:0000259" key="2">
    <source>
        <dbReference type="Pfam" id="PF00248"/>
    </source>
</evidence>
<comment type="caution">
    <text evidence="3">The sequence shown here is derived from an EMBL/GenBank/DDBJ whole genome shotgun (WGS) entry which is preliminary data.</text>
</comment>
<dbReference type="GO" id="GO:0016491">
    <property type="term" value="F:oxidoreductase activity"/>
    <property type="evidence" value="ECO:0007669"/>
    <property type="project" value="UniProtKB-KW"/>
</dbReference>
<dbReference type="Proteomes" id="UP001138997">
    <property type="component" value="Unassembled WGS sequence"/>
</dbReference>